<feature type="domain" description="STAS" evidence="6">
    <location>
        <begin position="520"/>
        <end position="646"/>
    </location>
</feature>
<feature type="transmembrane region" description="Helical" evidence="5">
    <location>
        <begin position="401"/>
        <end position="419"/>
    </location>
</feature>
<dbReference type="NCBIfam" id="TIGR00815">
    <property type="entry name" value="sulP"/>
    <property type="match status" value="1"/>
</dbReference>
<evidence type="ECO:0000256" key="3">
    <source>
        <dbReference type="ARBA" id="ARBA00022989"/>
    </source>
</evidence>
<sequence>MNKPESCSDTDVISAETTPLIPTRSPKYIRRQPLPGREGTRTANRRQTFNTRLKYYIPITQWLPSYNLRQFGGDLVAGCTLACILIPAGLSYATALCKLPAIHGLYAVTFPAIIYAILGMSRQMSIGPEASLSMLVGSAIAQQRKLMPEDENPEQTALLMAFFMTLWVGIFCFSMGLFRLGFLDSLMSRALLRGFVTAVGIVVNVQQLITLLGLVSLAEENGVNEHSNTVERLAFLFNNMQHAHMLTTTVSFTAVTILLISRGVKARLSKRFPWVSMIPEVLVLVIVVTFMTYLLQWDKKGLAILGTVDAATLPTPSIPHIPHVKHVKDLVFTSALMAIIGFVESVIVAKTYATKHNYPLSQNRELIALGTANIVSGLFQGLPAFGSLARSKINDRVGARTQMAGFITAIITMLAILFLSPYFYYMPKPILSAIIFVAVLSLLSETPEDVRFMFKVGAWRDFALLILTFVATVFGSLEFGTLLAVAMSLLLTVKESSNPRITILGHVKGTSGDFEPISNDPDSIHLLEDILIVRLEEPLYFANTSQLKDRLQRLEAFGDMTVHPSETPYFEPPSNIVFDAGPMASIDASAMKIMFDIVEAYQARHAQVFFVNLNATAKGLFDRAGLTDIVGHTHFYRRISEAVDTIERQ</sequence>
<dbReference type="CDD" id="cd07042">
    <property type="entry name" value="STAS_SulP_like_sulfate_transporter"/>
    <property type="match status" value="1"/>
</dbReference>
<dbReference type="PROSITE" id="PS50801">
    <property type="entry name" value="STAS"/>
    <property type="match status" value="1"/>
</dbReference>
<dbReference type="PANTHER" id="PTHR11814">
    <property type="entry name" value="SULFATE TRANSPORTER"/>
    <property type="match status" value="1"/>
</dbReference>
<feature type="transmembrane region" description="Helical" evidence="5">
    <location>
        <begin position="157"/>
        <end position="178"/>
    </location>
</feature>
<evidence type="ECO:0000256" key="1">
    <source>
        <dbReference type="ARBA" id="ARBA00004141"/>
    </source>
</evidence>
<keyword evidence="2 5" id="KW-0812">Transmembrane</keyword>
<feature type="transmembrane region" description="Helical" evidence="5">
    <location>
        <begin position="366"/>
        <end position="389"/>
    </location>
</feature>
<feature type="transmembrane region" description="Helical" evidence="5">
    <location>
        <begin position="464"/>
        <end position="491"/>
    </location>
</feature>
<gene>
    <name evidence="7" type="ORF">BZG36_03180</name>
</gene>
<evidence type="ECO:0000313" key="8">
    <source>
        <dbReference type="Proteomes" id="UP000242875"/>
    </source>
</evidence>
<feature type="transmembrane region" description="Helical" evidence="5">
    <location>
        <begin position="425"/>
        <end position="443"/>
    </location>
</feature>
<dbReference type="AlphaFoldDB" id="A0A261XYJ1"/>
<feature type="transmembrane region" description="Helical" evidence="5">
    <location>
        <begin position="105"/>
        <end position="124"/>
    </location>
</feature>
<dbReference type="EMBL" id="MVBO01000085">
    <property type="protein sequence ID" value="OZJ03437.1"/>
    <property type="molecule type" value="Genomic_DNA"/>
</dbReference>
<protein>
    <recommendedName>
        <fullName evidence="6">STAS domain-containing protein</fullName>
    </recommendedName>
</protein>
<feature type="transmembrane region" description="Helical" evidence="5">
    <location>
        <begin position="75"/>
        <end position="93"/>
    </location>
</feature>
<dbReference type="GO" id="GO:0055085">
    <property type="term" value="P:transmembrane transport"/>
    <property type="evidence" value="ECO:0007669"/>
    <property type="project" value="InterPro"/>
</dbReference>
<dbReference type="GO" id="GO:0016020">
    <property type="term" value="C:membrane"/>
    <property type="evidence" value="ECO:0007669"/>
    <property type="project" value="UniProtKB-SubCell"/>
</dbReference>
<dbReference type="OrthoDB" id="427213at2759"/>
<name>A0A261XYJ1_9FUNG</name>
<dbReference type="InterPro" id="IPR011547">
    <property type="entry name" value="SLC26A/SulP_dom"/>
</dbReference>
<proteinExistence type="predicted"/>
<evidence type="ECO:0000313" key="7">
    <source>
        <dbReference type="EMBL" id="OZJ03437.1"/>
    </source>
</evidence>
<dbReference type="InterPro" id="IPR001902">
    <property type="entry name" value="SLC26A/SulP_fam"/>
</dbReference>
<accession>A0A261XYJ1</accession>
<feature type="transmembrane region" description="Helical" evidence="5">
    <location>
        <begin position="272"/>
        <end position="295"/>
    </location>
</feature>
<keyword evidence="8" id="KW-1185">Reference proteome</keyword>
<feature type="transmembrane region" description="Helical" evidence="5">
    <location>
        <begin position="190"/>
        <end position="215"/>
    </location>
</feature>
<comment type="subcellular location">
    <subcellularLocation>
        <location evidence="1">Membrane</location>
        <topology evidence="1">Multi-pass membrane protein</topology>
    </subcellularLocation>
</comment>
<reference evidence="7 8" key="1">
    <citation type="journal article" date="2017" name="Mycologia">
        <title>Bifiguratus adelaidae, gen. et sp. nov., a new member of Mucoromycotina in endophytic and soil-dwelling habitats.</title>
        <authorList>
            <person name="Torres-Cruz T.J."/>
            <person name="Billingsley Tobias T.L."/>
            <person name="Almatruk M."/>
            <person name="Hesse C."/>
            <person name="Kuske C.R."/>
            <person name="Desiro A."/>
            <person name="Benucci G.M."/>
            <person name="Bonito G."/>
            <person name="Stajich J.E."/>
            <person name="Dunlap C."/>
            <person name="Arnold A.E."/>
            <person name="Porras-Alfaro A."/>
        </authorList>
    </citation>
    <scope>NUCLEOTIDE SEQUENCE [LARGE SCALE GENOMIC DNA]</scope>
    <source>
        <strain evidence="7 8">AZ0501</strain>
    </source>
</reference>
<dbReference type="InterPro" id="IPR002645">
    <property type="entry name" value="STAS_dom"/>
</dbReference>
<evidence type="ECO:0000256" key="4">
    <source>
        <dbReference type="ARBA" id="ARBA00023136"/>
    </source>
</evidence>
<dbReference type="Pfam" id="PF01740">
    <property type="entry name" value="STAS"/>
    <property type="match status" value="1"/>
</dbReference>
<evidence type="ECO:0000259" key="6">
    <source>
        <dbReference type="PROSITE" id="PS50801"/>
    </source>
</evidence>
<feature type="transmembrane region" description="Helical" evidence="5">
    <location>
        <begin position="330"/>
        <end position="354"/>
    </location>
</feature>
<comment type="caution">
    <text evidence="7">The sequence shown here is derived from an EMBL/GenBank/DDBJ whole genome shotgun (WGS) entry which is preliminary data.</text>
</comment>
<dbReference type="InterPro" id="IPR036513">
    <property type="entry name" value="STAS_dom_sf"/>
</dbReference>
<dbReference type="Proteomes" id="UP000242875">
    <property type="component" value="Unassembled WGS sequence"/>
</dbReference>
<feature type="transmembrane region" description="Helical" evidence="5">
    <location>
        <begin position="242"/>
        <end position="260"/>
    </location>
</feature>
<keyword evidence="4 5" id="KW-0472">Membrane</keyword>
<dbReference type="Gene3D" id="3.30.750.24">
    <property type="entry name" value="STAS domain"/>
    <property type="match status" value="1"/>
</dbReference>
<organism evidence="7 8">
    <name type="scientific">Bifiguratus adelaidae</name>
    <dbReference type="NCBI Taxonomy" id="1938954"/>
    <lineage>
        <taxon>Eukaryota</taxon>
        <taxon>Fungi</taxon>
        <taxon>Fungi incertae sedis</taxon>
        <taxon>Mucoromycota</taxon>
        <taxon>Mucoromycotina</taxon>
        <taxon>Endogonomycetes</taxon>
        <taxon>Endogonales</taxon>
        <taxon>Endogonales incertae sedis</taxon>
        <taxon>Bifiguratus</taxon>
    </lineage>
</organism>
<dbReference type="Pfam" id="PF00916">
    <property type="entry name" value="Sulfate_transp"/>
    <property type="match status" value="1"/>
</dbReference>
<keyword evidence="3 5" id="KW-1133">Transmembrane helix</keyword>
<dbReference type="SUPFAM" id="SSF52091">
    <property type="entry name" value="SpoIIaa-like"/>
    <property type="match status" value="1"/>
</dbReference>
<evidence type="ECO:0000256" key="5">
    <source>
        <dbReference type="SAM" id="Phobius"/>
    </source>
</evidence>
<evidence type="ECO:0000256" key="2">
    <source>
        <dbReference type="ARBA" id="ARBA00022692"/>
    </source>
</evidence>